<evidence type="ECO:0000256" key="1">
    <source>
        <dbReference type="SAM" id="MobiDB-lite"/>
    </source>
</evidence>
<name>A0A8C5FFL8_GADMO</name>
<feature type="region of interest" description="Disordered" evidence="1">
    <location>
        <begin position="49"/>
        <end position="70"/>
    </location>
</feature>
<dbReference type="Proteomes" id="UP000694546">
    <property type="component" value="Chromosome 20"/>
</dbReference>
<accession>A0A8C5FFL8</accession>
<dbReference type="OMA" id="CQTIYEN"/>
<dbReference type="PANTHER" id="PTHR14889">
    <property type="entry name" value="RCG36411"/>
    <property type="match status" value="1"/>
</dbReference>
<dbReference type="Pfam" id="PF15133">
    <property type="entry name" value="TASL"/>
    <property type="match status" value="1"/>
</dbReference>
<evidence type="ECO:0000313" key="2">
    <source>
        <dbReference type="Ensembl" id="ENSGMOP00000033212.1"/>
    </source>
</evidence>
<dbReference type="GO" id="GO:0035751">
    <property type="term" value="P:regulation of lysosomal lumen pH"/>
    <property type="evidence" value="ECO:0007669"/>
    <property type="project" value="TreeGrafter"/>
</dbReference>
<dbReference type="GO" id="GO:0034121">
    <property type="term" value="P:regulation of toll-like receptor signaling pathway"/>
    <property type="evidence" value="ECO:0007669"/>
    <property type="project" value="InterPro"/>
</dbReference>
<protein>
    <submittedName>
        <fullName evidence="2">TLR adaptor interacting with endolysosomal SLC15A4</fullName>
    </submittedName>
</protein>
<dbReference type="GeneTree" id="ENSGT00390000011425"/>
<proteinExistence type="predicted"/>
<reference evidence="2" key="2">
    <citation type="submission" date="2025-09" db="UniProtKB">
        <authorList>
            <consortium name="Ensembl"/>
        </authorList>
    </citation>
    <scope>IDENTIFICATION</scope>
</reference>
<gene>
    <name evidence="2" type="primary">TASL</name>
</gene>
<evidence type="ECO:0000313" key="3">
    <source>
        <dbReference type="Proteomes" id="UP000694546"/>
    </source>
</evidence>
<dbReference type="OrthoDB" id="9892060at2759"/>
<reference evidence="2" key="1">
    <citation type="submission" date="2025-08" db="UniProtKB">
        <authorList>
            <consortium name="Ensembl"/>
        </authorList>
    </citation>
    <scope>IDENTIFICATION</scope>
</reference>
<dbReference type="AlphaFoldDB" id="A0A8C5FFL8"/>
<dbReference type="InterPro" id="IPR027869">
    <property type="entry name" value="TASL"/>
</dbReference>
<sequence>MLCESRLWILAYSRVEEVASTPPESVLRSPTWQGTHRAAAAAACVMPASTRRSSRVPRRDSPHPDMGSWSRFLPFDRSSMSDPPVGSRGLGRGHISPEVEIPHQEGSVSDGPFLVPASCQLICQNYSDLCIRGDQVLPLSSQSTRDPLLGADTKAVGPFLQSCDVLREVEDSLPEQSSQAGPLRLLPRRTGSNRWRQGSGRDLSFLFHGREGPFTNSLLNCYLEHKLLDLNQQYILENMARDQAGGPYSDPPYPLMASELILTSLDQLTQQLSRERRLEAGLAKDMVISCFLRVASDMSGEISTPMLQFSEDPPVPQAEEALCEEELDRPAQLARDLG</sequence>
<dbReference type="Ensembl" id="ENSGMOT00000066440.1">
    <property type="protein sequence ID" value="ENSGMOP00000033212.1"/>
    <property type="gene ID" value="ENSGMOG00000023193.1"/>
</dbReference>
<dbReference type="PANTHER" id="PTHR14889:SF3">
    <property type="entry name" value="TLR ADAPTER INTERACTING WITH SLC15A4 ON THE LYSOSOME"/>
    <property type="match status" value="1"/>
</dbReference>
<keyword evidence="3" id="KW-1185">Reference proteome</keyword>
<organism evidence="2 3">
    <name type="scientific">Gadus morhua</name>
    <name type="common">Atlantic cod</name>
    <dbReference type="NCBI Taxonomy" id="8049"/>
    <lineage>
        <taxon>Eukaryota</taxon>
        <taxon>Metazoa</taxon>
        <taxon>Chordata</taxon>
        <taxon>Craniata</taxon>
        <taxon>Vertebrata</taxon>
        <taxon>Euteleostomi</taxon>
        <taxon>Actinopterygii</taxon>
        <taxon>Neopterygii</taxon>
        <taxon>Teleostei</taxon>
        <taxon>Neoteleostei</taxon>
        <taxon>Acanthomorphata</taxon>
        <taxon>Zeiogadaria</taxon>
        <taxon>Gadariae</taxon>
        <taxon>Gadiformes</taxon>
        <taxon>Gadoidei</taxon>
        <taxon>Gadidae</taxon>
        <taxon>Gadus</taxon>
    </lineage>
</organism>